<accession>A0AAE9ML14</accession>
<dbReference type="Proteomes" id="UP001056837">
    <property type="component" value="Chromosome"/>
</dbReference>
<dbReference type="SUPFAM" id="SSF82185">
    <property type="entry name" value="Histone H3 K4-specific methyltransferase SET7/9 N-terminal domain"/>
    <property type="match status" value="1"/>
</dbReference>
<dbReference type="Proteomes" id="UP000269693">
    <property type="component" value="Chromosome"/>
</dbReference>
<gene>
    <name evidence="1" type="ORF">D6200_01895</name>
    <name evidence="2" type="ORF">HER15_00595</name>
</gene>
<evidence type="ECO:0000313" key="3">
    <source>
        <dbReference type="Proteomes" id="UP000269693"/>
    </source>
</evidence>
<sequence>MKKIFLLLLVFININGYSQKDSIINYLDKKGNIINNKEKAMSFEIITKSADSLWLVRKYKRSGKLYNYTHYLTKEKKIKIGESVSFNKNGKISALTFYNKKGKRNGRIQTWFDNGNKDIEGVYIDGKREGVWKIYHYNGKLAGRGIAKSDSIIKTTYYNDKGEKIDDLKNIIKEKRPTFKGGKDKYYKQLKKLTSKISYKVKGQIIVEYVIDIKGAVRDVTINEKVPKKLENEIVRFFENLKGWEPAIHMNRKIPFNFSQPLNFRG</sequence>
<reference evidence="2" key="2">
    <citation type="submission" date="2020-04" db="EMBL/GenBank/DDBJ databases">
        <title>Tenacibaculum mesophilum bac2.</title>
        <authorList>
            <person name="Li M."/>
        </authorList>
    </citation>
    <scope>NUCLEOTIDE SEQUENCE</scope>
    <source>
        <strain evidence="2">Bac2</strain>
    </source>
</reference>
<dbReference type="EMBL" id="CP050861">
    <property type="protein sequence ID" value="UTD14058.1"/>
    <property type="molecule type" value="Genomic_DNA"/>
</dbReference>
<dbReference type="Gene3D" id="3.30.1150.10">
    <property type="match status" value="1"/>
</dbReference>
<reference evidence="1 3" key="1">
    <citation type="submission" date="2018-09" db="EMBL/GenBank/DDBJ databases">
        <title>Insights into the microbiota of Asian seabass (Lates calcarifer) with tenacibaculosis symptoms and description of sp. nov. Tenacibaculum singaporense.</title>
        <authorList>
            <person name="Miyake S."/>
            <person name="Soh M."/>
            <person name="Azman M.N."/>
            <person name="Ngoh S.Y."/>
            <person name="Orban L."/>
            <person name="Seedorf H."/>
        </authorList>
    </citation>
    <scope>NUCLEOTIDE SEQUENCE [LARGE SCALE GENOMIC DNA]</scope>
    <source>
        <strain evidence="1 3">DSM 13764</strain>
    </source>
</reference>
<evidence type="ECO:0000313" key="2">
    <source>
        <dbReference type="EMBL" id="UTD14058.1"/>
    </source>
</evidence>
<evidence type="ECO:0000313" key="4">
    <source>
        <dbReference type="Proteomes" id="UP001056837"/>
    </source>
</evidence>
<organism evidence="2 4">
    <name type="scientific">Tenacibaculum mesophilum</name>
    <dbReference type="NCBI Taxonomy" id="104268"/>
    <lineage>
        <taxon>Bacteria</taxon>
        <taxon>Pseudomonadati</taxon>
        <taxon>Bacteroidota</taxon>
        <taxon>Flavobacteriia</taxon>
        <taxon>Flavobacteriales</taxon>
        <taxon>Flavobacteriaceae</taxon>
        <taxon>Tenacibaculum</taxon>
    </lineage>
</organism>
<evidence type="ECO:0000313" key="1">
    <source>
        <dbReference type="EMBL" id="AZJ31387.1"/>
    </source>
</evidence>
<dbReference type="EMBL" id="CP032544">
    <property type="protein sequence ID" value="AZJ31387.1"/>
    <property type="molecule type" value="Genomic_DNA"/>
</dbReference>
<dbReference type="RefSeq" id="WP_047789080.1">
    <property type="nucleotide sequence ID" value="NZ_CANLMG010000004.1"/>
</dbReference>
<proteinExistence type="predicted"/>
<protein>
    <recommendedName>
        <fullName evidence="5">Antitoxin component YwqK of the YwqJK toxin-antitoxin module</fullName>
    </recommendedName>
</protein>
<evidence type="ECO:0008006" key="5">
    <source>
        <dbReference type="Google" id="ProtNLM"/>
    </source>
</evidence>
<dbReference type="AlphaFoldDB" id="A0AAE9ML14"/>
<name>A0AAE9ML14_9FLAO</name>
<dbReference type="Gene3D" id="3.90.930.1">
    <property type="match status" value="1"/>
</dbReference>
<keyword evidence="3" id="KW-1185">Reference proteome</keyword>